<feature type="transmembrane region" description="Helical" evidence="1">
    <location>
        <begin position="677"/>
        <end position="696"/>
    </location>
</feature>
<feature type="transmembrane region" description="Helical" evidence="1">
    <location>
        <begin position="107"/>
        <end position="127"/>
    </location>
</feature>
<sequence length="698" mass="80873">MGVDFKVDARPPEQDGTTSTLLLSLWTFSTLLWSIFTEPHKTIAVRTLLFQPLWIFRIWSSGLTWKQDLGLFLALHNIYGLWWSRSWTLPSIQGLIRIDWGNRETQIYFGIFALLAICGAAAGSIVFREQQLQSRPSSHALRSQRIDEALLPPSIIPSRTTHSRMFPKKHSFSYSYLFVGIPVGFTGRIRSVLSVDSPNAGWFDVRAADYLHRSGEDQHTLSEKLRRFLHTKGVTSRDYAFAYLVTAPRLLSYSFNPASFYYIYDSYASLKYMVIEVNNTFDERRLYLLRSDATAQTESGDAEKRTTKLFTDSWEKDFHVSPFNSRKGSYSLRAIDPLAAYEETGHIKIDNTIVLKSSKEHAKIVARVFSEGNPEDPEKITSWQLTKFIAGWWWVGLATFPRIVWEAAKLFFRRKLHVWFRPEVVGTTSIGRAYTSEERALGQIFRDFLTQSVEHAERPLRVIYEPAHYHDEEIVLYSSNFTYKEDHDSTLTLKVISPAFYSRFLHYAHAKEAFDRECLFTDEKNRTVTVDGTPALPDLLHAMKHASAFTTEDTPRIGFFENTRWKLLRRLRCPAPAGAYPESSRKSSDEEYTISDIRSFHFSEMDQYVRQSSHITQYRRIVLKIFLAERFALGVPGLIALWDMTLRSFLILTSMWYCDNTAVWDILRARPFHREDFWISGFALLLANIIHFWSLIKG</sequence>
<name>A0A2S6C649_9PEZI</name>
<evidence type="ECO:0000313" key="2">
    <source>
        <dbReference type="EMBL" id="PPJ55180.1"/>
    </source>
</evidence>
<organism evidence="2 3">
    <name type="scientific">Cercospora berteroae</name>
    <dbReference type="NCBI Taxonomy" id="357750"/>
    <lineage>
        <taxon>Eukaryota</taxon>
        <taxon>Fungi</taxon>
        <taxon>Dikarya</taxon>
        <taxon>Ascomycota</taxon>
        <taxon>Pezizomycotina</taxon>
        <taxon>Dothideomycetes</taxon>
        <taxon>Dothideomycetidae</taxon>
        <taxon>Mycosphaerellales</taxon>
        <taxon>Mycosphaerellaceae</taxon>
        <taxon>Cercospora</taxon>
    </lineage>
</organism>
<proteinExistence type="predicted"/>
<keyword evidence="1" id="KW-0472">Membrane</keyword>
<dbReference type="AlphaFoldDB" id="A0A2S6C649"/>
<comment type="caution">
    <text evidence="2">The sequence shown here is derived from an EMBL/GenBank/DDBJ whole genome shotgun (WGS) entry which is preliminary data.</text>
</comment>
<dbReference type="EMBL" id="PNEN01000547">
    <property type="protein sequence ID" value="PPJ55180.1"/>
    <property type="molecule type" value="Genomic_DNA"/>
</dbReference>
<dbReference type="InterPro" id="IPR010775">
    <property type="entry name" value="DUF1365"/>
</dbReference>
<evidence type="ECO:0000313" key="3">
    <source>
        <dbReference type="Proteomes" id="UP000237631"/>
    </source>
</evidence>
<dbReference type="PANTHER" id="PTHR33973">
    <property type="entry name" value="OS07G0153300 PROTEIN"/>
    <property type="match status" value="1"/>
</dbReference>
<dbReference type="Pfam" id="PF07103">
    <property type="entry name" value="DUF1365"/>
    <property type="match status" value="1"/>
</dbReference>
<accession>A0A2S6C649</accession>
<gene>
    <name evidence="2" type="ORF">CBER1_05422</name>
</gene>
<dbReference type="OrthoDB" id="3340520at2759"/>
<protein>
    <recommendedName>
        <fullName evidence="4">DUF1365 domain-containing protein</fullName>
    </recommendedName>
</protein>
<keyword evidence="3" id="KW-1185">Reference proteome</keyword>
<evidence type="ECO:0008006" key="4">
    <source>
        <dbReference type="Google" id="ProtNLM"/>
    </source>
</evidence>
<keyword evidence="1" id="KW-0812">Transmembrane</keyword>
<feature type="transmembrane region" description="Helical" evidence="1">
    <location>
        <begin position="20"/>
        <end position="36"/>
    </location>
</feature>
<keyword evidence="1" id="KW-1133">Transmembrane helix</keyword>
<dbReference type="Proteomes" id="UP000237631">
    <property type="component" value="Unassembled WGS sequence"/>
</dbReference>
<evidence type="ECO:0000256" key="1">
    <source>
        <dbReference type="SAM" id="Phobius"/>
    </source>
</evidence>
<dbReference type="PANTHER" id="PTHR33973:SF4">
    <property type="entry name" value="OS07G0153300 PROTEIN"/>
    <property type="match status" value="1"/>
</dbReference>
<reference evidence="3" key="1">
    <citation type="journal article" date="2017" name="bioRxiv">
        <title>Conservation of a gene cluster reveals novel cercosporin biosynthetic mechanisms and extends production to the genus Colletotrichum.</title>
        <authorList>
            <person name="de Jonge R."/>
            <person name="Ebert M.K."/>
            <person name="Huitt-Roehl C.R."/>
            <person name="Pal P."/>
            <person name="Suttle J.C."/>
            <person name="Spanner R.E."/>
            <person name="Neubauer J.D."/>
            <person name="Jurick W.M.II."/>
            <person name="Stott K.A."/>
            <person name="Secor G.A."/>
            <person name="Thomma B.P.H.J."/>
            <person name="Van de Peer Y."/>
            <person name="Townsend C.A."/>
            <person name="Bolton M.D."/>
        </authorList>
    </citation>
    <scope>NUCLEOTIDE SEQUENCE [LARGE SCALE GENOMIC DNA]</scope>
    <source>
        <strain evidence="3">CBS538.71</strain>
    </source>
</reference>